<dbReference type="AlphaFoldDB" id="A0A4U1EF99"/>
<feature type="non-terminal residue" evidence="1">
    <location>
        <position position="1"/>
    </location>
</feature>
<dbReference type="GO" id="GO:0007288">
    <property type="term" value="P:sperm axoneme assembly"/>
    <property type="evidence" value="ECO:0007669"/>
    <property type="project" value="TreeGrafter"/>
</dbReference>
<dbReference type="PANTHER" id="PTHR45912:SF3">
    <property type="entry name" value="CILIA- AND FLAGELLA-ASSOCIATED PROTEIN 47"/>
    <property type="match status" value="1"/>
</dbReference>
<dbReference type="GO" id="GO:0005929">
    <property type="term" value="C:cilium"/>
    <property type="evidence" value="ECO:0007669"/>
    <property type="project" value="TreeGrafter"/>
</dbReference>
<evidence type="ECO:0000313" key="2">
    <source>
        <dbReference type="Proteomes" id="UP000308365"/>
    </source>
</evidence>
<sequence>TIFTKIPRYNYVDPDFAYTKFEKIEKKAHEKHYAGYIKYLRNVHLQKEEQRHRITASIGSKVTHILSSGNRRVIFSTASDQVLKGLKSDPSSPHEKHDCSLILTPKQIHQVIVGLSVLNFGDVCVNSTNTRLLHVINMLPIHILIQLDVNLQELRKTNQFSYVFHLSVNSMPGGHILVMAVVLPVKLELSANELVLRPQGFLVKTCFRGMVRLYNHQNYFVKFEWQLINTGKGMAFSIRPAKEPRRP</sequence>
<protein>
    <submittedName>
        <fullName evidence="1">Uncharacterized protein</fullName>
    </submittedName>
</protein>
<evidence type="ECO:0000313" key="1">
    <source>
        <dbReference type="EMBL" id="TKC34822.1"/>
    </source>
</evidence>
<accession>A0A4U1EF99</accession>
<dbReference type="PANTHER" id="PTHR45912">
    <property type="entry name" value="CILIA- AND FLAGELLA-ASSOCIATED PROTEIN 47"/>
    <property type="match status" value="1"/>
</dbReference>
<organism evidence="1 2">
    <name type="scientific">Monodon monoceros</name>
    <name type="common">Narwhal</name>
    <name type="synonym">Ceratodon monodon</name>
    <dbReference type="NCBI Taxonomy" id="40151"/>
    <lineage>
        <taxon>Eukaryota</taxon>
        <taxon>Metazoa</taxon>
        <taxon>Chordata</taxon>
        <taxon>Craniata</taxon>
        <taxon>Vertebrata</taxon>
        <taxon>Euteleostomi</taxon>
        <taxon>Mammalia</taxon>
        <taxon>Eutheria</taxon>
        <taxon>Laurasiatheria</taxon>
        <taxon>Artiodactyla</taxon>
        <taxon>Whippomorpha</taxon>
        <taxon>Cetacea</taxon>
        <taxon>Odontoceti</taxon>
        <taxon>Monodontidae</taxon>
        <taxon>Monodon</taxon>
    </lineage>
</organism>
<gene>
    <name evidence="1" type="ORF">EI555_008160</name>
</gene>
<proteinExistence type="predicted"/>
<reference evidence="2" key="1">
    <citation type="journal article" date="2019" name="IScience">
        <title>Narwhal Genome Reveals Long-Term Low Genetic Diversity despite Current Large Abundance Size.</title>
        <authorList>
            <person name="Westbury M.V."/>
            <person name="Petersen B."/>
            <person name="Garde E."/>
            <person name="Heide-Jorgensen M.P."/>
            <person name="Lorenzen E.D."/>
        </authorList>
    </citation>
    <scope>NUCLEOTIDE SEQUENCE [LARGE SCALE GENOMIC DNA]</scope>
</reference>
<comment type="caution">
    <text evidence="1">The sequence shown here is derived from an EMBL/GenBank/DDBJ whole genome shotgun (WGS) entry which is preliminary data.</text>
</comment>
<dbReference type="Proteomes" id="UP000308365">
    <property type="component" value="Unassembled WGS sequence"/>
</dbReference>
<dbReference type="EMBL" id="RWIC01001710">
    <property type="protein sequence ID" value="TKC34822.1"/>
    <property type="molecule type" value="Genomic_DNA"/>
</dbReference>
<name>A0A4U1EF99_MONMO</name>